<accession>A0A815DZA2</accession>
<comment type="caution">
    <text evidence="2">The sequence shown here is derived from an EMBL/GenBank/DDBJ whole genome shotgun (WGS) entry which is preliminary data.</text>
</comment>
<organism evidence="2 4">
    <name type="scientific">Rotaria magnacalcarata</name>
    <dbReference type="NCBI Taxonomy" id="392030"/>
    <lineage>
        <taxon>Eukaryota</taxon>
        <taxon>Metazoa</taxon>
        <taxon>Spiralia</taxon>
        <taxon>Gnathifera</taxon>
        <taxon>Rotifera</taxon>
        <taxon>Eurotatoria</taxon>
        <taxon>Bdelloidea</taxon>
        <taxon>Philodinida</taxon>
        <taxon>Philodinidae</taxon>
        <taxon>Rotaria</taxon>
    </lineage>
</organism>
<feature type="non-terminal residue" evidence="2">
    <location>
        <position position="99"/>
    </location>
</feature>
<evidence type="ECO:0000313" key="3">
    <source>
        <dbReference type="EMBL" id="CAF5100347.1"/>
    </source>
</evidence>
<evidence type="ECO:0000313" key="4">
    <source>
        <dbReference type="Proteomes" id="UP000663855"/>
    </source>
</evidence>
<feature type="compositionally biased region" description="Acidic residues" evidence="1">
    <location>
        <begin position="73"/>
        <end position="84"/>
    </location>
</feature>
<name>A0A815DZA2_9BILA</name>
<protein>
    <submittedName>
        <fullName evidence="2">Uncharacterized protein</fullName>
    </submittedName>
</protein>
<sequence length="99" mass="11026">MNRTVVDDDDDEFIDINDDIEDDIIDVEEALKMTELTGNDNNQLNESSDTSAASRIDIESTVLPIAVVGEDQFVSDEDESDDSSSDLPNSIDNEKKEHF</sequence>
<gene>
    <name evidence="3" type="ORF">BYL167_LOCUS64277</name>
    <name evidence="2" type="ORF">CJN711_LOCUS17119</name>
</gene>
<evidence type="ECO:0000313" key="2">
    <source>
        <dbReference type="EMBL" id="CAF1304685.1"/>
    </source>
</evidence>
<feature type="compositionally biased region" description="Polar residues" evidence="1">
    <location>
        <begin position="36"/>
        <end position="53"/>
    </location>
</feature>
<feature type="region of interest" description="Disordered" evidence="1">
    <location>
        <begin position="71"/>
        <end position="99"/>
    </location>
</feature>
<dbReference type="EMBL" id="CAJNOV010007971">
    <property type="protein sequence ID" value="CAF1304685.1"/>
    <property type="molecule type" value="Genomic_DNA"/>
</dbReference>
<dbReference type="Proteomes" id="UP000681967">
    <property type="component" value="Unassembled WGS sequence"/>
</dbReference>
<proteinExistence type="predicted"/>
<reference evidence="2" key="1">
    <citation type="submission" date="2021-02" db="EMBL/GenBank/DDBJ databases">
        <authorList>
            <person name="Nowell W R."/>
        </authorList>
    </citation>
    <scope>NUCLEOTIDE SEQUENCE</scope>
</reference>
<dbReference type="Proteomes" id="UP000663855">
    <property type="component" value="Unassembled WGS sequence"/>
</dbReference>
<feature type="region of interest" description="Disordered" evidence="1">
    <location>
        <begin position="36"/>
        <end position="56"/>
    </location>
</feature>
<evidence type="ECO:0000256" key="1">
    <source>
        <dbReference type="SAM" id="MobiDB-lite"/>
    </source>
</evidence>
<dbReference type="EMBL" id="CAJOBH010238466">
    <property type="protein sequence ID" value="CAF5100347.1"/>
    <property type="molecule type" value="Genomic_DNA"/>
</dbReference>
<dbReference type="AlphaFoldDB" id="A0A815DZA2"/>